<feature type="transmembrane region" description="Helical" evidence="6">
    <location>
        <begin position="72"/>
        <end position="94"/>
    </location>
</feature>
<comment type="caution">
    <text evidence="7">The sequence shown here is derived from an EMBL/GenBank/DDBJ whole genome shotgun (WGS) entry which is preliminary data.</text>
</comment>
<reference evidence="7 8" key="1">
    <citation type="submission" date="2022-11" db="EMBL/GenBank/DDBJ databases">
        <title>Minimal conservation of predation-associated metabolite biosynthetic gene clusters underscores biosynthetic potential of Myxococcota including descriptions for ten novel species: Archangium lansinium sp. nov., Myxococcus landrumus sp. nov., Nannocystis bai.</title>
        <authorList>
            <person name="Ahearne A."/>
            <person name="Stevens C."/>
            <person name="Dowd S."/>
        </authorList>
    </citation>
    <scope>NUCLEOTIDE SEQUENCE [LARGE SCALE GENOMIC DNA]</scope>
    <source>
        <strain evidence="7 8">BB15-2</strain>
    </source>
</reference>
<keyword evidence="4 6" id="KW-1133">Transmembrane helix</keyword>
<feature type="transmembrane region" description="Helical" evidence="6">
    <location>
        <begin position="106"/>
        <end position="128"/>
    </location>
</feature>
<dbReference type="Proteomes" id="UP001221686">
    <property type="component" value="Unassembled WGS sequence"/>
</dbReference>
<dbReference type="InterPro" id="IPR005496">
    <property type="entry name" value="Integral_membrane_TerC"/>
</dbReference>
<feature type="transmembrane region" description="Helical" evidence="6">
    <location>
        <begin position="263"/>
        <end position="285"/>
    </location>
</feature>
<feature type="transmembrane region" description="Helical" evidence="6">
    <location>
        <begin position="41"/>
        <end position="60"/>
    </location>
</feature>
<feature type="transmembrane region" description="Helical" evidence="6">
    <location>
        <begin position="291"/>
        <end position="314"/>
    </location>
</feature>
<dbReference type="EMBL" id="JAQNDL010000001">
    <property type="protein sequence ID" value="MDC0715521.1"/>
    <property type="molecule type" value="Genomic_DNA"/>
</dbReference>
<feature type="transmembrane region" description="Helical" evidence="6">
    <location>
        <begin position="230"/>
        <end position="251"/>
    </location>
</feature>
<organism evidence="7 8">
    <name type="scientific">Nannocystis bainbridge</name>
    <dbReference type="NCBI Taxonomy" id="2995303"/>
    <lineage>
        <taxon>Bacteria</taxon>
        <taxon>Pseudomonadati</taxon>
        <taxon>Myxococcota</taxon>
        <taxon>Polyangia</taxon>
        <taxon>Nannocystales</taxon>
        <taxon>Nannocystaceae</taxon>
        <taxon>Nannocystis</taxon>
    </lineage>
</organism>
<evidence type="ECO:0000256" key="3">
    <source>
        <dbReference type="ARBA" id="ARBA00022692"/>
    </source>
</evidence>
<feature type="transmembrane region" description="Helical" evidence="6">
    <location>
        <begin position="197"/>
        <end position="224"/>
    </location>
</feature>
<evidence type="ECO:0000256" key="4">
    <source>
        <dbReference type="ARBA" id="ARBA00022989"/>
    </source>
</evidence>
<feature type="transmembrane region" description="Helical" evidence="6">
    <location>
        <begin position="12"/>
        <end position="29"/>
    </location>
</feature>
<dbReference type="PANTHER" id="PTHR30238">
    <property type="entry name" value="MEMBRANE BOUND PREDICTED REDOX MODULATOR"/>
    <property type="match status" value="1"/>
</dbReference>
<dbReference type="RefSeq" id="WP_272083926.1">
    <property type="nucleotide sequence ID" value="NZ_JAQNDL010000001.1"/>
</dbReference>
<protein>
    <submittedName>
        <fullName evidence="7">TerC family protein</fullName>
    </submittedName>
</protein>
<evidence type="ECO:0000256" key="1">
    <source>
        <dbReference type="ARBA" id="ARBA00004141"/>
    </source>
</evidence>
<evidence type="ECO:0000256" key="6">
    <source>
        <dbReference type="SAM" id="Phobius"/>
    </source>
</evidence>
<dbReference type="NCBIfam" id="TIGR03718">
    <property type="entry name" value="R_switched_Alx"/>
    <property type="match status" value="1"/>
</dbReference>
<name>A0ABT5DPP7_9BACT</name>
<dbReference type="PANTHER" id="PTHR30238:SF0">
    <property type="entry name" value="THYLAKOID MEMBRANE PROTEIN TERC, CHLOROPLASTIC"/>
    <property type="match status" value="1"/>
</dbReference>
<dbReference type="Pfam" id="PF03741">
    <property type="entry name" value="TerC"/>
    <property type="match status" value="1"/>
</dbReference>
<evidence type="ECO:0000313" key="8">
    <source>
        <dbReference type="Proteomes" id="UP001221686"/>
    </source>
</evidence>
<dbReference type="InterPro" id="IPR022369">
    <property type="entry name" value="Integral_membrane_TerC_rswitch"/>
</dbReference>
<keyword evidence="5 6" id="KW-0472">Membrane</keyword>
<proteinExistence type="inferred from homology"/>
<evidence type="ECO:0000313" key="7">
    <source>
        <dbReference type="EMBL" id="MDC0715521.1"/>
    </source>
</evidence>
<keyword evidence="8" id="KW-1185">Reference proteome</keyword>
<feature type="transmembrane region" description="Helical" evidence="6">
    <location>
        <begin position="134"/>
        <end position="152"/>
    </location>
</feature>
<evidence type="ECO:0000256" key="2">
    <source>
        <dbReference type="ARBA" id="ARBA00007511"/>
    </source>
</evidence>
<evidence type="ECO:0000256" key="5">
    <source>
        <dbReference type="ARBA" id="ARBA00023136"/>
    </source>
</evidence>
<gene>
    <name evidence="7" type="ORF">POL25_01375</name>
</gene>
<keyword evidence="3 6" id="KW-0812">Transmembrane</keyword>
<comment type="similarity">
    <text evidence="2">Belongs to the TerC family.</text>
</comment>
<comment type="subcellular location">
    <subcellularLocation>
        <location evidence="1">Membrane</location>
        <topology evidence="1">Multi-pass membrane protein</topology>
    </subcellularLocation>
</comment>
<sequence>MLDSVGSPLTWVAFLVGILVLLAIDLGLFNRKPRRISMREALMWSCIWVLLSLAFNGWVWHAFGDEKALEFLSAYLIEKALSVDNIFVFIVLFRYMRVQQEYMHRILFAGILGALILRGIFILAGLALIEMFTFSLYLFGGFLVFTGLRLLFVREGGGDGEEAGQDNFVKRWAEKFFRVTKDFQGPRFFVTKDGKRYVTTLFVTLLMVETADVVFALDSIPAIFGISTDPFIVFTSNVCAVMGLRAMFFLLENVIDRFWLLKYGLGLVLSFVGVKMLLGVGYAPYVEPFHIPIGISLGVVSALIGGTIVLSLLFPPSHPPEAKS</sequence>
<accession>A0ABT5DPP7</accession>